<proteinExistence type="predicted"/>
<feature type="compositionally biased region" description="Basic and acidic residues" evidence="1">
    <location>
        <begin position="81"/>
        <end position="90"/>
    </location>
</feature>
<evidence type="ECO:0000256" key="1">
    <source>
        <dbReference type="SAM" id="MobiDB-lite"/>
    </source>
</evidence>
<organism evidence="2 3">
    <name type="scientific">Rubroshorea leprosula</name>
    <dbReference type="NCBI Taxonomy" id="152421"/>
    <lineage>
        <taxon>Eukaryota</taxon>
        <taxon>Viridiplantae</taxon>
        <taxon>Streptophyta</taxon>
        <taxon>Embryophyta</taxon>
        <taxon>Tracheophyta</taxon>
        <taxon>Spermatophyta</taxon>
        <taxon>Magnoliopsida</taxon>
        <taxon>eudicotyledons</taxon>
        <taxon>Gunneridae</taxon>
        <taxon>Pentapetalae</taxon>
        <taxon>rosids</taxon>
        <taxon>malvids</taxon>
        <taxon>Malvales</taxon>
        <taxon>Dipterocarpaceae</taxon>
        <taxon>Rubroshorea</taxon>
    </lineage>
</organism>
<reference evidence="2 3" key="1">
    <citation type="journal article" date="2021" name="Commun. Biol.">
        <title>The genome of Shorea leprosula (Dipterocarpaceae) highlights the ecological relevance of drought in aseasonal tropical rainforests.</title>
        <authorList>
            <person name="Ng K.K.S."/>
            <person name="Kobayashi M.J."/>
            <person name="Fawcett J.A."/>
            <person name="Hatakeyama M."/>
            <person name="Paape T."/>
            <person name="Ng C.H."/>
            <person name="Ang C.C."/>
            <person name="Tnah L.H."/>
            <person name="Lee C.T."/>
            <person name="Nishiyama T."/>
            <person name="Sese J."/>
            <person name="O'Brien M.J."/>
            <person name="Copetti D."/>
            <person name="Mohd Noor M.I."/>
            <person name="Ong R.C."/>
            <person name="Putra M."/>
            <person name="Sireger I.Z."/>
            <person name="Indrioko S."/>
            <person name="Kosugi Y."/>
            <person name="Izuno A."/>
            <person name="Isagi Y."/>
            <person name="Lee S.L."/>
            <person name="Shimizu K.K."/>
        </authorList>
    </citation>
    <scope>NUCLEOTIDE SEQUENCE [LARGE SCALE GENOMIC DNA]</scope>
    <source>
        <strain evidence="2">214</strain>
    </source>
</reference>
<sequence>MLRIQKDELGQSKVIGEEQGQEAGNVKAGGEINQVISSKKPALGNRRSMAKPSKSKAHKSSASLASKQMKVKASMHHKAKMPKENEEKADVEGDMVEIQVVANEDKGKKVADSIPNEDKMDVDAPAKSILKKAISSRKIMSKNKSSFVPAKLSDIDNMHSKVMIENASINLYVTVRHMKLREFRLEKAYLDKSKFDMARSGVAGKWFEQIDKLAKHVENVQKSLAEFQ</sequence>
<evidence type="ECO:0000313" key="2">
    <source>
        <dbReference type="EMBL" id="GKV11271.1"/>
    </source>
</evidence>
<dbReference type="EMBL" id="BPVZ01000034">
    <property type="protein sequence ID" value="GKV11271.1"/>
    <property type="molecule type" value="Genomic_DNA"/>
</dbReference>
<keyword evidence="3" id="KW-1185">Reference proteome</keyword>
<feature type="compositionally biased region" description="Basic and acidic residues" evidence="1">
    <location>
        <begin position="1"/>
        <end position="10"/>
    </location>
</feature>
<comment type="caution">
    <text evidence="2">The sequence shown here is derived from an EMBL/GenBank/DDBJ whole genome shotgun (WGS) entry which is preliminary data.</text>
</comment>
<protein>
    <submittedName>
        <fullName evidence="2">Uncharacterized protein</fullName>
    </submittedName>
</protein>
<accession>A0AAV5JEV6</accession>
<evidence type="ECO:0000313" key="3">
    <source>
        <dbReference type="Proteomes" id="UP001054252"/>
    </source>
</evidence>
<dbReference type="Proteomes" id="UP001054252">
    <property type="component" value="Unassembled WGS sequence"/>
</dbReference>
<feature type="region of interest" description="Disordered" evidence="1">
    <location>
        <begin position="1"/>
        <end position="90"/>
    </location>
</feature>
<gene>
    <name evidence="2" type="ORF">SLEP1_g22537</name>
</gene>
<dbReference type="AlphaFoldDB" id="A0AAV5JEV6"/>
<feature type="compositionally biased region" description="Basic residues" evidence="1">
    <location>
        <begin position="69"/>
        <end position="80"/>
    </location>
</feature>
<name>A0AAV5JEV6_9ROSI</name>